<comment type="caution">
    <text evidence="1">The sequence shown here is derived from an EMBL/GenBank/DDBJ whole genome shotgun (WGS) entry which is preliminary data.</text>
</comment>
<evidence type="ECO:0000313" key="2">
    <source>
        <dbReference type="Proteomes" id="UP000533905"/>
    </source>
</evidence>
<dbReference type="EMBL" id="JABAIV010000001">
    <property type="protein sequence ID" value="NNG22382.1"/>
    <property type="molecule type" value="Genomic_DNA"/>
</dbReference>
<dbReference type="Proteomes" id="UP000533905">
    <property type="component" value="Unassembled WGS sequence"/>
</dbReference>
<name>A0A7Y2JWM9_9BURK</name>
<dbReference type="PROSITE" id="PS51257">
    <property type="entry name" value="PROKAR_LIPOPROTEIN"/>
    <property type="match status" value="1"/>
</dbReference>
<proteinExistence type="predicted"/>
<evidence type="ECO:0008006" key="3">
    <source>
        <dbReference type="Google" id="ProtNLM"/>
    </source>
</evidence>
<accession>A0A7Y2JWM9</accession>
<organism evidence="1 2">
    <name type="scientific">Telluria aromaticivorans</name>
    <dbReference type="NCBI Taxonomy" id="2725995"/>
    <lineage>
        <taxon>Bacteria</taxon>
        <taxon>Pseudomonadati</taxon>
        <taxon>Pseudomonadota</taxon>
        <taxon>Betaproteobacteria</taxon>
        <taxon>Burkholderiales</taxon>
        <taxon>Oxalobacteraceae</taxon>
        <taxon>Telluria group</taxon>
        <taxon>Telluria</taxon>
    </lineage>
</organism>
<keyword evidence="2" id="KW-1185">Reference proteome</keyword>
<reference evidence="1 2" key="1">
    <citation type="submission" date="2020-04" db="EMBL/GenBank/DDBJ databases">
        <title>Massilia sp. nov., a cold adapted bacteria isolated from Arctic soil.</title>
        <authorList>
            <person name="Son J."/>
            <person name="Ka J.-O."/>
        </authorList>
    </citation>
    <scope>NUCLEOTIDE SEQUENCE [LARGE SCALE GENOMIC DNA]</scope>
    <source>
        <strain evidence="1 2">ML15P13</strain>
    </source>
</reference>
<evidence type="ECO:0000313" key="1">
    <source>
        <dbReference type="EMBL" id="NNG22382.1"/>
    </source>
</evidence>
<dbReference type="RefSeq" id="WP_171081689.1">
    <property type="nucleotide sequence ID" value="NZ_JABAIV010000001.1"/>
</dbReference>
<gene>
    <name evidence="1" type="ORF">HGB41_05130</name>
</gene>
<protein>
    <recommendedName>
        <fullName evidence="3">Lipoprotein</fullName>
    </recommendedName>
</protein>
<sequence>MKKFMMAAAACTLLAGCATETPPNGEKVAKEESYDHTGTFIKRKNGTGLGGTAISTVRKQDVENARAMSSSGAGGRNGF</sequence>
<dbReference type="AlphaFoldDB" id="A0A7Y2JWM9"/>